<evidence type="ECO:0000259" key="8">
    <source>
        <dbReference type="PROSITE" id="PS51471"/>
    </source>
</evidence>
<evidence type="ECO:0000256" key="2">
    <source>
        <dbReference type="ARBA" id="ARBA00022723"/>
    </source>
</evidence>
<accession>A0A7S4EC20</accession>
<keyword evidence="2" id="KW-0479">Metal-binding</keyword>
<evidence type="ECO:0000256" key="6">
    <source>
        <dbReference type="ARBA" id="ARBA00023004"/>
    </source>
</evidence>
<protein>
    <recommendedName>
        <fullName evidence="8">Fe2OG dioxygenase domain-containing protein</fullName>
    </recommendedName>
</protein>
<keyword evidence="5" id="KW-0560">Oxidoreductase</keyword>
<dbReference type="Gene3D" id="2.60.120.620">
    <property type="entry name" value="q2cbj1_9rhob like domain"/>
    <property type="match status" value="1"/>
</dbReference>
<dbReference type="GO" id="GO:0005506">
    <property type="term" value="F:iron ion binding"/>
    <property type="evidence" value="ECO:0007669"/>
    <property type="project" value="InterPro"/>
</dbReference>
<proteinExistence type="predicted"/>
<dbReference type="SMART" id="SM00702">
    <property type="entry name" value="P4Hc"/>
    <property type="match status" value="1"/>
</dbReference>
<evidence type="ECO:0000256" key="3">
    <source>
        <dbReference type="ARBA" id="ARBA00022824"/>
    </source>
</evidence>
<organism evidence="9">
    <name type="scientific">Pelagomonas calceolata</name>
    <dbReference type="NCBI Taxonomy" id="35677"/>
    <lineage>
        <taxon>Eukaryota</taxon>
        <taxon>Sar</taxon>
        <taxon>Stramenopiles</taxon>
        <taxon>Ochrophyta</taxon>
        <taxon>Pelagophyceae</taxon>
        <taxon>Pelagomonadales</taxon>
        <taxon>Pelagomonadaceae</taxon>
        <taxon>Pelagomonas</taxon>
    </lineage>
</organism>
<dbReference type="OrthoDB" id="69177at2759"/>
<keyword evidence="4" id="KW-0223">Dioxygenase</keyword>
<sequence length="670" mass="71911">MPYPPPPPAEPTKTTPPIAFVQRLRNRAACLCCARCGAFAGNDALVQCAAPSIPRDGASLADALKELKIKHRSHGVVFCGCGAVFCSEACLDDDEAHALHCCGPRAEGDPVVAFRASICGLPYADEVLLAVAVACAAVNDSESEAAAWVEFALSAFDASSEDIPWAKLIEGVPALESLGVEGLKRVYGRVREEALSITRESPLVARCRACTDAKDQSILVEFARQDDYDEDESDEPPEDTSRAALAVAAAFADETSSSDEEATEESFASVAADAEARFEPLEVLVLSEARPHACAPTYTLSANSKSAPLTLLEKRVAPGPATLSRVDTVLEREDRLEWLKMKGLECDCSRCRFENGESVSSTLLRAVAACAERDGRFEDALRAHGAVLAEDPSDGDALYGRARVHGWSDKWGIERRLLEEAIALAPDHPDIRKAVNTRDAYHAGACSSRTFGFETISRGGVSVWSSNSVVSSEACATAIELAEAHASATDGWTTARHFAVPTTDLPVHASPDLLKWFNACLKDAIFPAVAQVTGASSEKLRVIDAFVVRYDASKQKALPLHSDQSEYSITLPLNDRSQYEGGGTYFAALDEAVNCDTGGLVVFPGALYHAGAPTTKGRRYVIVAFLFEDRDQDELERRLDGADRKLDGGAGFADDSEDDLSRLLANMNDQ</sequence>
<reference evidence="10" key="2">
    <citation type="submission" date="2021-11" db="EMBL/GenBank/DDBJ databases">
        <authorList>
            <consortium name="Genoscope - CEA"/>
            <person name="William W."/>
        </authorList>
    </citation>
    <scope>NUCLEOTIDE SEQUENCE</scope>
</reference>
<dbReference type="GO" id="GO:0031418">
    <property type="term" value="F:L-ascorbic acid binding"/>
    <property type="evidence" value="ECO:0007669"/>
    <property type="project" value="InterPro"/>
</dbReference>
<feature type="domain" description="Fe2OG dioxygenase" evidence="8">
    <location>
        <begin position="541"/>
        <end position="629"/>
    </location>
</feature>
<dbReference type="AlphaFoldDB" id="A0A7S4EC20"/>
<dbReference type="Gene3D" id="1.25.40.10">
    <property type="entry name" value="Tetratricopeptide repeat domain"/>
    <property type="match status" value="1"/>
</dbReference>
<dbReference type="InterPro" id="IPR006620">
    <property type="entry name" value="Pro_4_hyd_alph"/>
</dbReference>
<name>A0A7S4EC20_9STRA</name>
<dbReference type="Proteomes" id="UP000789595">
    <property type="component" value="Unassembled WGS sequence"/>
</dbReference>
<evidence type="ECO:0000313" key="11">
    <source>
        <dbReference type="Proteomes" id="UP000789595"/>
    </source>
</evidence>
<dbReference type="SUPFAM" id="SSF48452">
    <property type="entry name" value="TPR-like"/>
    <property type="match status" value="1"/>
</dbReference>
<evidence type="ECO:0000256" key="4">
    <source>
        <dbReference type="ARBA" id="ARBA00022964"/>
    </source>
</evidence>
<evidence type="ECO:0000256" key="7">
    <source>
        <dbReference type="ARBA" id="ARBA00023180"/>
    </source>
</evidence>
<keyword evidence="6" id="KW-0408">Iron</keyword>
<evidence type="ECO:0000313" key="10">
    <source>
        <dbReference type="EMBL" id="CAH0378617.1"/>
    </source>
</evidence>
<keyword evidence="7" id="KW-0325">Glycoprotein</keyword>
<dbReference type="InterPro" id="IPR011990">
    <property type="entry name" value="TPR-like_helical_dom_sf"/>
</dbReference>
<evidence type="ECO:0000256" key="1">
    <source>
        <dbReference type="ARBA" id="ARBA00001961"/>
    </source>
</evidence>
<evidence type="ECO:0000313" key="9">
    <source>
        <dbReference type="EMBL" id="CAE0702991.1"/>
    </source>
</evidence>
<dbReference type="GO" id="GO:0051213">
    <property type="term" value="F:dioxygenase activity"/>
    <property type="evidence" value="ECO:0007669"/>
    <property type="project" value="UniProtKB-KW"/>
</dbReference>
<dbReference type="PROSITE" id="PS51471">
    <property type="entry name" value="FE2OG_OXY"/>
    <property type="match status" value="1"/>
</dbReference>
<dbReference type="EMBL" id="CAKKNE010000006">
    <property type="protein sequence ID" value="CAH0378617.1"/>
    <property type="molecule type" value="Genomic_DNA"/>
</dbReference>
<keyword evidence="11" id="KW-1185">Reference proteome</keyword>
<keyword evidence="3" id="KW-0256">Endoplasmic reticulum</keyword>
<comment type="cofactor">
    <cofactor evidence="1">
        <name>L-ascorbate</name>
        <dbReference type="ChEBI" id="CHEBI:38290"/>
    </cofactor>
</comment>
<dbReference type="SUPFAM" id="SSF51197">
    <property type="entry name" value="Clavaminate synthase-like"/>
    <property type="match status" value="1"/>
</dbReference>
<dbReference type="GO" id="GO:0016705">
    <property type="term" value="F:oxidoreductase activity, acting on paired donors, with incorporation or reduction of molecular oxygen"/>
    <property type="evidence" value="ECO:0007669"/>
    <property type="project" value="InterPro"/>
</dbReference>
<evidence type="ECO:0000256" key="5">
    <source>
        <dbReference type="ARBA" id="ARBA00023002"/>
    </source>
</evidence>
<dbReference type="EMBL" id="HBIW01021412">
    <property type="protein sequence ID" value="CAE0702991.1"/>
    <property type="molecule type" value="Transcribed_RNA"/>
</dbReference>
<gene>
    <name evidence="9" type="ORF">PCAL00307_LOCUS18438</name>
    <name evidence="10" type="ORF">PECAL_6P02090</name>
</gene>
<reference evidence="9" key="1">
    <citation type="submission" date="2021-01" db="EMBL/GenBank/DDBJ databases">
        <authorList>
            <person name="Corre E."/>
            <person name="Pelletier E."/>
            <person name="Niang G."/>
            <person name="Scheremetjew M."/>
            <person name="Finn R."/>
            <person name="Kale V."/>
            <person name="Holt S."/>
            <person name="Cochrane G."/>
            <person name="Meng A."/>
            <person name="Brown T."/>
            <person name="Cohen L."/>
        </authorList>
    </citation>
    <scope>NUCLEOTIDE SEQUENCE</scope>
    <source>
        <strain evidence="9">CCMP1756</strain>
    </source>
</reference>
<dbReference type="InterPro" id="IPR005123">
    <property type="entry name" value="Oxoglu/Fe-dep_dioxygenase_dom"/>
</dbReference>